<accession>A0ABS9GXT0</accession>
<name>A0ABS9GXT0_9BACL</name>
<evidence type="ECO:0000259" key="1">
    <source>
        <dbReference type="Pfam" id="PF20274"/>
    </source>
</evidence>
<keyword evidence="3" id="KW-1185">Reference proteome</keyword>
<proteinExistence type="predicted"/>
<organism evidence="2 3">
    <name type="scientific">Pseudalkalibacillus berkeleyi</name>
    <dbReference type="NCBI Taxonomy" id="1069813"/>
    <lineage>
        <taxon>Bacteria</taxon>
        <taxon>Bacillati</taxon>
        <taxon>Bacillota</taxon>
        <taxon>Bacilli</taxon>
        <taxon>Bacillales</taxon>
        <taxon>Fictibacillaceae</taxon>
        <taxon>Pseudalkalibacillus</taxon>
    </lineage>
</organism>
<feature type="domain" description="Cyclic-phosphate processing Receiver" evidence="1">
    <location>
        <begin position="4"/>
        <end position="87"/>
    </location>
</feature>
<evidence type="ECO:0000313" key="2">
    <source>
        <dbReference type="EMBL" id="MCF6136298.1"/>
    </source>
</evidence>
<evidence type="ECO:0000313" key="3">
    <source>
        <dbReference type="Proteomes" id="UP001649381"/>
    </source>
</evidence>
<dbReference type="RefSeq" id="WP_236330745.1">
    <property type="nucleotide sequence ID" value="NZ_JAKIJS010000001.1"/>
</dbReference>
<reference evidence="2 3" key="1">
    <citation type="submission" date="2022-01" db="EMBL/GenBank/DDBJ databases">
        <title>Alkalihalobacillus sp. EGI L200015, a novel bacterium isolated from a salt lake sediment.</title>
        <authorList>
            <person name="Gao L."/>
            <person name="Fang B.-Z."/>
            <person name="Li W.-J."/>
        </authorList>
    </citation>
    <scope>NUCLEOTIDE SEQUENCE [LARGE SCALE GENOMIC DNA]</scope>
    <source>
        <strain evidence="2 3">KCTC 12718</strain>
    </source>
</reference>
<protein>
    <recommendedName>
        <fullName evidence="1">Cyclic-phosphate processing Receiver domain-containing protein</fullName>
    </recommendedName>
</protein>
<comment type="caution">
    <text evidence="2">The sequence shown here is derived from an EMBL/GenBank/DDBJ whole genome shotgun (WGS) entry which is preliminary data.</text>
</comment>
<gene>
    <name evidence="2" type="ORF">L2716_01060</name>
</gene>
<dbReference type="EMBL" id="JAKIJS010000001">
    <property type="protein sequence ID" value="MCF6136298.1"/>
    <property type="molecule type" value="Genomic_DNA"/>
</dbReference>
<sequence>MSKINVFLDDVRPAPEEYVLASDMEECVKLLKEQDIQHLSLDHDLENKIRNGFMIVEYMVKHQLFAETITVHSANAGAGKKMFYYLKDAQENLLIPQNVKIHYHPLPLNLINRRKMHP</sequence>
<dbReference type="InterPro" id="IPR046909">
    <property type="entry name" value="cREC_REC"/>
</dbReference>
<dbReference type="Proteomes" id="UP001649381">
    <property type="component" value="Unassembled WGS sequence"/>
</dbReference>
<dbReference type="Pfam" id="PF20274">
    <property type="entry name" value="cREC_REC"/>
    <property type="match status" value="1"/>
</dbReference>